<organism evidence="3 4">
    <name type="scientific">Canariomyces notabilis</name>
    <dbReference type="NCBI Taxonomy" id="2074819"/>
    <lineage>
        <taxon>Eukaryota</taxon>
        <taxon>Fungi</taxon>
        <taxon>Dikarya</taxon>
        <taxon>Ascomycota</taxon>
        <taxon>Pezizomycotina</taxon>
        <taxon>Sordariomycetes</taxon>
        <taxon>Sordariomycetidae</taxon>
        <taxon>Sordariales</taxon>
        <taxon>Chaetomiaceae</taxon>
        <taxon>Canariomyces</taxon>
    </lineage>
</organism>
<feature type="compositionally biased region" description="Low complexity" evidence="1">
    <location>
        <begin position="313"/>
        <end position="329"/>
    </location>
</feature>
<dbReference type="AlphaFoldDB" id="A0AAN6TK39"/>
<keyword evidence="2" id="KW-1133">Transmembrane helix</keyword>
<dbReference type="Proteomes" id="UP001302812">
    <property type="component" value="Unassembled WGS sequence"/>
</dbReference>
<keyword evidence="2" id="KW-0812">Transmembrane</keyword>
<feature type="transmembrane region" description="Helical" evidence="2">
    <location>
        <begin position="95"/>
        <end position="114"/>
    </location>
</feature>
<feature type="transmembrane region" description="Helical" evidence="2">
    <location>
        <begin position="56"/>
        <end position="75"/>
    </location>
</feature>
<gene>
    <name evidence="3" type="ORF">N656DRAFT_702975</name>
</gene>
<evidence type="ECO:0000313" key="3">
    <source>
        <dbReference type="EMBL" id="KAK4115546.1"/>
    </source>
</evidence>
<feature type="transmembrane region" description="Helical" evidence="2">
    <location>
        <begin position="135"/>
        <end position="155"/>
    </location>
</feature>
<feature type="transmembrane region" description="Helical" evidence="2">
    <location>
        <begin position="175"/>
        <end position="197"/>
    </location>
</feature>
<dbReference type="EMBL" id="MU853334">
    <property type="protein sequence ID" value="KAK4115546.1"/>
    <property type="molecule type" value="Genomic_DNA"/>
</dbReference>
<keyword evidence="2" id="KW-0472">Membrane</keyword>
<feature type="region of interest" description="Disordered" evidence="1">
    <location>
        <begin position="280"/>
        <end position="410"/>
    </location>
</feature>
<feature type="transmembrane region" description="Helical" evidence="2">
    <location>
        <begin position="217"/>
        <end position="240"/>
    </location>
</feature>
<dbReference type="PANTHER" id="PTHR38848:SF3">
    <property type="entry name" value="G-PROTEIN COUPLED RECEPTORS FAMILY 3 PROFILE DOMAIN-CONTAINING PROTEIN"/>
    <property type="match status" value="1"/>
</dbReference>
<dbReference type="GeneID" id="89935193"/>
<dbReference type="RefSeq" id="XP_064673116.1">
    <property type="nucleotide sequence ID" value="XM_064811068.1"/>
</dbReference>
<accession>A0AAN6TK39</accession>
<name>A0AAN6TK39_9PEZI</name>
<evidence type="ECO:0000256" key="2">
    <source>
        <dbReference type="SAM" id="Phobius"/>
    </source>
</evidence>
<evidence type="ECO:0000256" key="1">
    <source>
        <dbReference type="SAM" id="MobiDB-lite"/>
    </source>
</evidence>
<sequence>MALPPLNPQDDTEGIDSVPEPLSGVVASVVLAMLSFATISTFLTKRCVQVQSWNRLAAAQWLVFAIYIDSFLFVFATSVLKFGFGVEYSASACEAAILLCLTCYVTSKLVYMFMVERAYIIRSGYKTPRLRSKLYILNSFGVGVGYGVVAVLNFIFRISKIQDGQCIIGLERGAIIPLIAFDLLVNIYLTTLFLKPLSQFYSYSSQQTPFSRRLRTVALRTFIGSICTLASSITQVIMPINLTVLMALNGERGWLCILCCNIDILFSAIVIQWVTSPDSASSSTTTANERPPADVGSGGGGGVRLAMTPLKRATSGTTTTAPSGTVAPSGAASSVTTAVPRDNNDGPRGGDDISPISSPDLEATPFSSAGAVGGDPNADGNYFPHVASSEAASIAPSCSRKRSRGESVGQ</sequence>
<evidence type="ECO:0000313" key="4">
    <source>
        <dbReference type="Proteomes" id="UP001302812"/>
    </source>
</evidence>
<dbReference type="PANTHER" id="PTHR38848">
    <property type="entry name" value="G-PROTEIN COUPLED RECEPTORS FAMILY 3 PROFILE DOMAIN-CONTAINING PROTEIN"/>
    <property type="match status" value="1"/>
</dbReference>
<feature type="compositionally biased region" description="Basic and acidic residues" evidence="1">
    <location>
        <begin position="342"/>
        <end position="351"/>
    </location>
</feature>
<protein>
    <submittedName>
        <fullName evidence="3">Uncharacterized protein</fullName>
    </submittedName>
</protein>
<reference evidence="3" key="1">
    <citation type="journal article" date="2023" name="Mol. Phylogenet. Evol.">
        <title>Genome-scale phylogeny and comparative genomics of the fungal order Sordariales.</title>
        <authorList>
            <person name="Hensen N."/>
            <person name="Bonometti L."/>
            <person name="Westerberg I."/>
            <person name="Brannstrom I.O."/>
            <person name="Guillou S."/>
            <person name="Cros-Aarteil S."/>
            <person name="Calhoun S."/>
            <person name="Haridas S."/>
            <person name="Kuo A."/>
            <person name="Mondo S."/>
            <person name="Pangilinan J."/>
            <person name="Riley R."/>
            <person name="LaButti K."/>
            <person name="Andreopoulos B."/>
            <person name="Lipzen A."/>
            <person name="Chen C."/>
            <person name="Yan M."/>
            <person name="Daum C."/>
            <person name="Ng V."/>
            <person name="Clum A."/>
            <person name="Steindorff A."/>
            <person name="Ohm R.A."/>
            <person name="Martin F."/>
            <person name="Silar P."/>
            <person name="Natvig D.O."/>
            <person name="Lalanne C."/>
            <person name="Gautier V."/>
            <person name="Ament-Velasquez S.L."/>
            <person name="Kruys A."/>
            <person name="Hutchinson M.I."/>
            <person name="Powell A.J."/>
            <person name="Barry K."/>
            <person name="Miller A.N."/>
            <person name="Grigoriev I.V."/>
            <person name="Debuchy R."/>
            <person name="Gladieux P."/>
            <person name="Hiltunen Thoren M."/>
            <person name="Johannesson H."/>
        </authorList>
    </citation>
    <scope>NUCLEOTIDE SEQUENCE</scope>
    <source>
        <strain evidence="3">CBS 508.74</strain>
    </source>
</reference>
<proteinExistence type="predicted"/>
<reference evidence="3" key="2">
    <citation type="submission" date="2023-05" db="EMBL/GenBank/DDBJ databases">
        <authorList>
            <consortium name="Lawrence Berkeley National Laboratory"/>
            <person name="Steindorff A."/>
            <person name="Hensen N."/>
            <person name="Bonometti L."/>
            <person name="Westerberg I."/>
            <person name="Brannstrom I.O."/>
            <person name="Guillou S."/>
            <person name="Cros-Aarteil S."/>
            <person name="Calhoun S."/>
            <person name="Haridas S."/>
            <person name="Kuo A."/>
            <person name="Mondo S."/>
            <person name="Pangilinan J."/>
            <person name="Riley R."/>
            <person name="Labutti K."/>
            <person name="Andreopoulos B."/>
            <person name="Lipzen A."/>
            <person name="Chen C."/>
            <person name="Yanf M."/>
            <person name="Daum C."/>
            <person name="Ng V."/>
            <person name="Clum A."/>
            <person name="Ohm R."/>
            <person name="Martin F."/>
            <person name="Silar P."/>
            <person name="Natvig D."/>
            <person name="Lalanne C."/>
            <person name="Gautier V."/>
            <person name="Ament-Velasquez S.L."/>
            <person name="Kruys A."/>
            <person name="Hutchinson M.I."/>
            <person name="Powell A.J."/>
            <person name="Barry K."/>
            <person name="Miller A.N."/>
            <person name="Grigoriev I.V."/>
            <person name="Debuchy R."/>
            <person name="Gladieux P."/>
            <person name="Thoren M.H."/>
            <person name="Johannesson H."/>
        </authorList>
    </citation>
    <scope>NUCLEOTIDE SEQUENCE</scope>
    <source>
        <strain evidence="3">CBS 508.74</strain>
    </source>
</reference>
<keyword evidence="4" id="KW-1185">Reference proteome</keyword>
<comment type="caution">
    <text evidence="3">The sequence shown here is derived from an EMBL/GenBank/DDBJ whole genome shotgun (WGS) entry which is preliminary data.</text>
</comment>
<feature type="transmembrane region" description="Helical" evidence="2">
    <location>
        <begin position="22"/>
        <end position="44"/>
    </location>
</feature>